<keyword evidence="6 8" id="KW-1133">Transmembrane helix</keyword>
<feature type="transmembrane region" description="Helical" evidence="8">
    <location>
        <begin position="147"/>
        <end position="164"/>
    </location>
</feature>
<feature type="domain" description="Prepilin type IV endopeptidase peptidase" evidence="9">
    <location>
        <begin position="105"/>
        <end position="210"/>
    </location>
</feature>
<evidence type="ECO:0000256" key="5">
    <source>
        <dbReference type="ARBA" id="ARBA00022692"/>
    </source>
</evidence>
<evidence type="ECO:0008006" key="12">
    <source>
        <dbReference type="Google" id="ProtNLM"/>
    </source>
</evidence>
<dbReference type="PANTHER" id="PTHR30487">
    <property type="entry name" value="TYPE 4 PREPILIN-LIKE PROTEINS LEADER PEPTIDE-PROCESSING ENZYME"/>
    <property type="match status" value="1"/>
</dbReference>
<evidence type="ECO:0000259" key="9">
    <source>
        <dbReference type="Pfam" id="PF01478"/>
    </source>
</evidence>
<dbReference type="GO" id="GO:0006465">
    <property type="term" value="P:signal peptide processing"/>
    <property type="evidence" value="ECO:0007669"/>
    <property type="project" value="TreeGrafter"/>
</dbReference>
<evidence type="ECO:0000256" key="6">
    <source>
        <dbReference type="ARBA" id="ARBA00022989"/>
    </source>
</evidence>
<evidence type="ECO:0000313" key="11">
    <source>
        <dbReference type="EMBL" id="VAW04221.1"/>
    </source>
</evidence>
<evidence type="ECO:0000256" key="8">
    <source>
        <dbReference type="SAM" id="Phobius"/>
    </source>
</evidence>
<name>A0A3B0SD54_9ZZZZ</name>
<evidence type="ECO:0000256" key="1">
    <source>
        <dbReference type="ARBA" id="ARBA00004429"/>
    </source>
</evidence>
<feature type="transmembrane region" description="Helical" evidence="8">
    <location>
        <begin position="6"/>
        <end position="30"/>
    </location>
</feature>
<feature type="transmembrane region" description="Helical" evidence="8">
    <location>
        <begin position="184"/>
        <end position="210"/>
    </location>
</feature>
<comment type="subcellular location">
    <subcellularLocation>
        <location evidence="1">Cell inner membrane</location>
        <topology evidence="1">Multi-pass membrane protein</topology>
    </subcellularLocation>
</comment>
<dbReference type="AlphaFoldDB" id="A0A3B0SD54"/>
<protein>
    <recommendedName>
        <fullName evidence="12">Prepilin peptidase</fullName>
    </recommendedName>
</protein>
<accession>A0A3B0SD54</accession>
<dbReference type="Pfam" id="PF01478">
    <property type="entry name" value="Peptidase_A24"/>
    <property type="match status" value="1"/>
</dbReference>
<keyword evidence="3" id="KW-1003">Cell membrane</keyword>
<proteinExistence type="inferred from homology"/>
<sequence length="252" mass="26772">MPDYVYPIAGILLGVIIGSFLATLVCRWPVGVSVMAGRSKCDHCEHQLSAGELVPIISHLMQSGKCRNCGQPVGSDHIVIEIAAGLIGGFAFYVAPVAEAMSGAIFGWILLTLAALDAKHQWLPDRLTVTLAIGGLASSLFVDSPDFTSRIFGGVLGFSALFLIARTYRLLRGRDGLGGGDPKLLGAIGCWLGWQMLPFVILGSSLIGLLSLLGMRFRGEAITASAALPFGSFMAIAAFPMWLLQTYWSGQI</sequence>
<keyword evidence="5 8" id="KW-0812">Transmembrane</keyword>
<evidence type="ECO:0000256" key="7">
    <source>
        <dbReference type="ARBA" id="ARBA00023136"/>
    </source>
</evidence>
<dbReference type="GO" id="GO:0004190">
    <property type="term" value="F:aspartic-type endopeptidase activity"/>
    <property type="evidence" value="ECO:0007669"/>
    <property type="project" value="InterPro"/>
</dbReference>
<dbReference type="InterPro" id="IPR014032">
    <property type="entry name" value="Peptidase_A24A_bac"/>
</dbReference>
<feature type="transmembrane region" description="Helical" evidence="8">
    <location>
        <begin position="123"/>
        <end position="141"/>
    </location>
</feature>
<dbReference type="PRINTS" id="PR00864">
    <property type="entry name" value="PREPILNPTASE"/>
</dbReference>
<dbReference type="EMBL" id="UOEF01000395">
    <property type="protein sequence ID" value="VAW04221.1"/>
    <property type="molecule type" value="Genomic_DNA"/>
</dbReference>
<dbReference type="InterPro" id="IPR000045">
    <property type="entry name" value="Prepilin_IV_endopep_pep"/>
</dbReference>
<gene>
    <name evidence="11" type="ORF">MNBD_ALPHA04-992</name>
</gene>
<evidence type="ECO:0000256" key="3">
    <source>
        <dbReference type="ARBA" id="ARBA00022475"/>
    </source>
</evidence>
<dbReference type="Pfam" id="PF06750">
    <property type="entry name" value="A24_N_bact"/>
    <property type="match status" value="1"/>
</dbReference>
<evidence type="ECO:0000256" key="4">
    <source>
        <dbReference type="ARBA" id="ARBA00022519"/>
    </source>
</evidence>
<keyword evidence="4" id="KW-0997">Cell inner membrane</keyword>
<dbReference type="InterPro" id="IPR010627">
    <property type="entry name" value="Prepilin_pept_A24_N"/>
</dbReference>
<feature type="domain" description="Prepilin peptidase A24 N-terminal" evidence="10">
    <location>
        <begin position="12"/>
        <end position="93"/>
    </location>
</feature>
<dbReference type="Gene3D" id="1.20.120.1220">
    <property type="match status" value="1"/>
</dbReference>
<feature type="transmembrane region" description="Helical" evidence="8">
    <location>
        <begin position="222"/>
        <end position="244"/>
    </location>
</feature>
<reference evidence="11" key="1">
    <citation type="submission" date="2018-06" db="EMBL/GenBank/DDBJ databases">
        <authorList>
            <person name="Zhirakovskaya E."/>
        </authorList>
    </citation>
    <scope>NUCLEOTIDE SEQUENCE</scope>
</reference>
<comment type="similarity">
    <text evidence="2">Belongs to the peptidase A24 family.</text>
</comment>
<feature type="transmembrane region" description="Helical" evidence="8">
    <location>
        <begin position="100"/>
        <end position="116"/>
    </location>
</feature>
<dbReference type="PANTHER" id="PTHR30487:SF0">
    <property type="entry name" value="PREPILIN LEADER PEPTIDASE_N-METHYLTRANSFERASE-RELATED"/>
    <property type="match status" value="1"/>
</dbReference>
<keyword evidence="7 8" id="KW-0472">Membrane</keyword>
<organism evidence="11">
    <name type="scientific">hydrothermal vent metagenome</name>
    <dbReference type="NCBI Taxonomy" id="652676"/>
    <lineage>
        <taxon>unclassified sequences</taxon>
        <taxon>metagenomes</taxon>
        <taxon>ecological metagenomes</taxon>
    </lineage>
</organism>
<dbReference type="GO" id="GO:0005886">
    <property type="term" value="C:plasma membrane"/>
    <property type="evidence" value="ECO:0007669"/>
    <property type="project" value="UniProtKB-SubCell"/>
</dbReference>
<evidence type="ECO:0000256" key="2">
    <source>
        <dbReference type="ARBA" id="ARBA00005801"/>
    </source>
</evidence>
<evidence type="ECO:0000259" key="10">
    <source>
        <dbReference type="Pfam" id="PF06750"/>
    </source>
</evidence>
<dbReference type="InterPro" id="IPR050882">
    <property type="entry name" value="Prepilin_peptidase/N-MTase"/>
</dbReference>